<dbReference type="EMBL" id="JBHUPE010000004">
    <property type="protein sequence ID" value="MFD2904656.1"/>
    <property type="molecule type" value="Genomic_DNA"/>
</dbReference>
<name>A0ABW5YXD6_9SPHI</name>
<evidence type="ECO:0000313" key="2">
    <source>
        <dbReference type="Proteomes" id="UP001597509"/>
    </source>
</evidence>
<dbReference type="Proteomes" id="UP001597509">
    <property type="component" value="Unassembled WGS sequence"/>
</dbReference>
<accession>A0ABW5YXD6</accession>
<protein>
    <submittedName>
        <fullName evidence="1">Uncharacterized protein</fullName>
    </submittedName>
</protein>
<reference evidence="2" key="1">
    <citation type="journal article" date="2019" name="Int. J. Syst. Evol. Microbiol.">
        <title>The Global Catalogue of Microorganisms (GCM) 10K type strain sequencing project: providing services to taxonomists for standard genome sequencing and annotation.</title>
        <authorList>
            <consortium name="The Broad Institute Genomics Platform"/>
            <consortium name="The Broad Institute Genome Sequencing Center for Infectious Disease"/>
            <person name="Wu L."/>
            <person name="Ma J."/>
        </authorList>
    </citation>
    <scope>NUCLEOTIDE SEQUENCE [LARGE SCALE GENOMIC DNA]</scope>
    <source>
        <strain evidence="2">KCTC 22209</strain>
    </source>
</reference>
<proteinExistence type="predicted"/>
<comment type="caution">
    <text evidence="1">The sequence shown here is derived from an EMBL/GenBank/DDBJ whole genome shotgun (WGS) entry which is preliminary data.</text>
</comment>
<keyword evidence="2" id="KW-1185">Reference proteome</keyword>
<dbReference type="RefSeq" id="WP_380920813.1">
    <property type="nucleotide sequence ID" value="NZ_JBHUPE010000004.1"/>
</dbReference>
<organism evidence="1 2">
    <name type="scientific">Sphingobacterium anhuiense</name>
    <dbReference type="NCBI Taxonomy" id="493780"/>
    <lineage>
        <taxon>Bacteria</taxon>
        <taxon>Pseudomonadati</taxon>
        <taxon>Bacteroidota</taxon>
        <taxon>Sphingobacteriia</taxon>
        <taxon>Sphingobacteriales</taxon>
        <taxon>Sphingobacteriaceae</taxon>
        <taxon>Sphingobacterium</taxon>
    </lineage>
</organism>
<gene>
    <name evidence="1" type="ORF">ACFS6I_12005</name>
</gene>
<evidence type="ECO:0000313" key="1">
    <source>
        <dbReference type="EMBL" id="MFD2904656.1"/>
    </source>
</evidence>
<sequence>MRDNPHNTNIKNQNMCQDLQKRVAELKLMASDLTKFSEDEVRKIISSILPQIPLFICDFEKGRIIERAVSNNSLENLHTNVERLSFKPADLNDKLQRASIINDTMFYGSVLFLGNKEINYERIIGSFEACGLLRENEDGDEIMSFGQWTVIDQISFVTIIDPLKKYKNEYLKTLQEQQNKYFSQSIKESSCLEIILDFHSFLADEFSKDVNKAENHNYLISSVTANIFKTHGYGVYYPSVQIMGEGMCVAIPPGMTSRIILEKILVCKISKRGKSIEISNQKIAILKDKTNEIIYFDVQ</sequence>